<sequence>MKDTMKVLGTTSNTSVFIGSKDRNFRMNEFLIVDDKAQGPLIGEIIEAQTYNKFIPLEIGGDFVDSSVIASLTAMGYDLSKDTIYIGRLRLLKEALYPILAGSSVRIPEFDEVKNLLTPIDEEKGLTLGIIKNTDDLYLGSPDKFKNLLKTFEDGEIHEQRDLPFIFNFRSMHEYPHIGIFGGSGSGKSFGLRVLLEEFMKKSIPGLVLDPHYEMDFSNLTGEDSFEDKFICLTVGVNTGIKFEDLSQGDLKILLSSVSELSESMNNAVDVLFKRGENIETFRKRLEYLIEAQDLGKEKIEKLLSTEKDPDQYNKYNKMLDLFNTYDKKVNNASLRGVSWRLNSLIYSGIFNRDISEIEKGIKKGKLVVVQGSTKMISIFSSYVLNKLYSLRRDYRDSLNFGEEKNYFPPFIIVTDEAHNFAPKAWNPPSKSILREISQEGRKYGVFLILASQRPTLLDETITAQLNSKFIFRTVRASDIDTIREETDISSEEAKRLPYLTSGDVFISSSQLGRTSYVRIRYANTESPHKENPFDELNKMKNKEVEDLMEKIKNYFPIDLNNISNILDNLEKHYNLTFSEKDFRDKLNDLVEKDILTKETTILGDRYNLK</sequence>
<dbReference type="InterPro" id="IPR002789">
    <property type="entry name" value="HerA_central"/>
</dbReference>
<dbReference type="EMBL" id="JAUSTN010000006">
    <property type="protein sequence ID" value="MDQ0275345.1"/>
    <property type="molecule type" value="Genomic_DNA"/>
</dbReference>
<dbReference type="Pfam" id="PF01935">
    <property type="entry name" value="DUF87"/>
    <property type="match status" value="1"/>
</dbReference>
<protein>
    <submittedName>
        <fullName evidence="2">DNA helicase HerA-like ATPase</fullName>
    </submittedName>
</protein>
<dbReference type="InterPro" id="IPR008571">
    <property type="entry name" value="HerA-like"/>
</dbReference>
<organism evidence="2 3">
    <name type="scientific">Peptoniphilus koenoeneniae</name>
    <dbReference type="NCBI Taxonomy" id="507751"/>
    <lineage>
        <taxon>Bacteria</taxon>
        <taxon>Bacillati</taxon>
        <taxon>Bacillota</taxon>
        <taxon>Tissierellia</taxon>
        <taxon>Tissierellales</taxon>
        <taxon>Peptoniphilaceae</taxon>
        <taxon>Peptoniphilus</taxon>
    </lineage>
</organism>
<evidence type="ECO:0000259" key="1">
    <source>
        <dbReference type="Pfam" id="PF01935"/>
    </source>
</evidence>
<proteinExistence type="predicted"/>
<dbReference type="PANTHER" id="PTHR42957:SF2">
    <property type="entry name" value="HELICASE HERA CENTRAL DOMAIN-CONTAINING PROTEIN"/>
    <property type="match status" value="1"/>
</dbReference>
<keyword evidence="3" id="KW-1185">Reference proteome</keyword>
<dbReference type="SUPFAM" id="SSF52540">
    <property type="entry name" value="P-loop containing nucleoside triphosphate hydrolases"/>
    <property type="match status" value="1"/>
</dbReference>
<dbReference type="Gene3D" id="3.40.50.300">
    <property type="entry name" value="P-loop containing nucleotide triphosphate hydrolases"/>
    <property type="match status" value="2"/>
</dbReference>
<accession>A0ABU0AZG5</accession>
<comment type="caution">
    <text evidence="2">The sequence shown here is derived from an EMBL/GenBank/DDBJ whole genome shotgun (WGS) entry which is preliminary data.</text>
</comment>
<gene>
    <name evidence="2" type="ORF">J2S72_001370</name>
</gene>
<dbReference type="InterPro" id="IPR027417">
    <property type="entry name" value="P-loop_NTPase"/>
</dbReference>
<evidence type="ECO:0000313" key="2">
    <source>
        <dbReference type="EMBL" id="MDQ0275345.1"/>
    </source>
</evidence>
<evidence type="ECO:0000313" key="3">
    <source>
        <dbReference type="Proteomes" id="UP001236559"/>
    </source>
</evidence>
<feature type="domain" description="Helicase HerA central" evidence="1">
    <location>
        <begin position="176"/>
        <end position="371"/>
    </location>
</feature>
<name>A0ABU0AZG5_9FIRM</name>
<dbReference type="PANTHER" id="PTHR42957">
    <property type="entry name" value="HELICASE MJ1565-RELATED"/>
    <property type="match status" value="1"/>
</dbReference>
<reference evidence="2 3" key="1">
    <citation type="submission" date="2023-07" db="EMBL/GenBank/DDBJ databases">
        <title>Genomic Encyclopedia of Type Strains, Phase IV (KMG-IV): sequencing the most valuable type-strain genomes for metagenomic binning, comparative biology and taxonomic classification.</title>
        <authorList>
            <person name="Goeker M."/>
        </authorList>
    </citation>
    <scope>NUCLEOTIDE SEQUENCE [LARGE SCALE GENOMIC DNA]</scope>
    <source>
        <strain evidence="2 3">DSM 22616</strain>
    </source>
</reference>
<dbReference type="Proteomes" id="UP001236559">
    <property type="component" value="Unassembled WGS sequence"/>
</dbReference>